<sequence>MALAPPPLADAPPAPSPFAPLAWLYPQTFLARLALSPAFFQIPAGV</sequence>
<evidence type="ECO:0000313" key="1">
    <source>
        <dbReference type="EMBL" id="EET77574.1"/>
    </source>
</evidence>
<evidence type="ECO:0000313" key="2">
    <source>
        <dbReference type="Proteomes" id="UP000004384"/>
    </source>
</evidence>
<organism evidence="1 2">
    <name type="scientific">Corynebacterium tuberculostearicum SK141</name>
    <dbReference type="NCBI Taxonomy" id="553206"/>
    <lineage>
        <taxon>Bacteria</taxon>
        <taxon>Bacillati</taxon>
        <taxon>Actinomycetota</taxon>
        <taxon>Actinomycetes</taxon>
        <taxon>Mycobacteriales</taxon>
        <taxon>Corynebacteriaceae</taxon>
        <taxon>Corynebacterium</taxon>
    </lineage>
</organism>
<dbReference type="Proteomes" id="UP000004384">
    <property type="component" value="Unassembled WGS sequence"/>
</dbReference>
<dbReference type="EMBL" id="ACVP01000015">
    <property type="protein sequence ID" value="EET77574.1"/>
    <property type="molecule type" value="Genomic_DNA"/>
</dbReference>
<comment type="caution">
    <text evidence="1">The sequence shown here is derived from an EMBL/GenBank/DDBJ whole genome shotgun (WGS) entry which is preliminary data.</text>
</comment>
<reference evidence="1 2" key="1">
    <citation type="submission" date="2009-06" db="EMBL/GenBank/DDBJ databases">
        <authorList>
            <person name="Dodson R."/>
            <person name="Sebastian Y."/>
            <person name="Madupu R."/>
            <person name="Durkin A.S."/>
            <person name="Torralba M."/>
            <person name="Methe B."/>
            <person name="Sutton G.G."/>
            <person name="Strausberg R.L."/>
            <person name="Nelson K.E."/>
        </authorList>
    </citation>
    <scope>NUCLEOTIDE SEQUENCE [LARGE SCALE GENOMIC DNA]</scope>
    <source>
        <strain evidence="1 2">SK141</strain>
    </source>
</reference>
<accession>C6R9C9</accession>
<dbReference type="AlphaFoldDB" id="C6R9C9"/>
<proteinExistence type="predicted"/>
<gene>
    <name evidence="1" type="ORF">CORTU0001_0847</name>
</gene>
<protein>
    <submittedName>
        <fullName evidence="1">Uncharacterized protein</fullName>
    </submittedName>
</protein>
<name>C6R9C9_9CORY</name>